<keyword evidence="2" id="KW-1185">Reference proteome</keyword>
<sequence>MKRKMIVLFIPLLLLTGCLEKEILDDVNIITVAGYDMEGSDQIKGTVVIPVYKKDAPVESEIIEDTTSLEVSKDILTHLQRKSSDPLVLGKMSVAIYSEEIAKKGLTTLVDTLQRDASVGSRVYLTVGRESANSIMKAKFGNRGAAAYIANLIRHNIENRDMPKTNLHIFIYDLYAKDSDPYLPILKKGESDTVVLDGLALFKGDKMVSEIPNEKLIFFKLIADKYTEGTYSLQLPKKELAAVKTIFSNRKIEVNKNDPTKLTIKVKISGIVQQYTGGMITPKIKSEMEKAFEKEIINESKQLIEQFKETDIDPLGIQDLLESRIRGFGKKEWKEIYPKLSVEIKPEVMITETGVID</sequence>
<dbReference type="EMBL" id="CP126116">
    <property type="protein sequence ID" value="WHZ59496.1"/>
    <property type="molecule type" value="Genomic_DNA"/>
</dbReference>
<organism evidence="1 2">
    <name type="scientific">Metabacillus hrfriensis</name>
    <dbReference type="NCBI Taxonomy" id="3048891"/>
    <lineage>
        <taxon>Bacteria</taxon>
        <taxon>Bacillati</taxon>
        <taxon>Bacillota</taxon>
        <taxon>Bacilli</taxon>
        <taxon>Bacillales</taxon>
        <taxon>Bacillaceae</taxon>
        <taxon>Metabacillus</taxon>
    </lineage>
</organism>
<evidence type="ECO:0000313" key="1">
    <source>
        <dbReference type="EMBL" id="WHZ59496.1"/>
    </source>
</evidence>
<name>A0ACD4RG52_9BACI</name>
<evidence type="ECO:0000313" key="2">
    <source>
        <dbReference type="Proteomes" id="UP001226091"/>
    </source>
</evidence>
<proteinExistence type="predicted"/>
<reference evidence="2" key="1">
    <citation type="journal article" date="2025" name="Aquaculture">
        <title>Assessment of the bioflocculant production and safety properties of Metabacillus hrfriensis sp. nov. based on phenotypic and whole-genome sequencing analysis.</title>
        <authorList>
            <person name="Zhang R."/>
            <person name="Zhao Z."/>
            <person name="Luo L."/>
            <person name="Wang S."/>
            <person name="Guo K."/>
            <person name="Xu W."/>
        </authorList>
    </citation>
    <scope>NUCLEOTIDE SEQUENCE [LARGE SCALE GENOMIC DNA]</scope>
    <source>
        <strain evidence="2">CT-WN-B3</strain>
    </source>
</reference>
<protein>
    <submittedName>
        <fullName evidence="1">Ger(X)C family spore germination protein</fullName>
    </submittedName>
</protein>
<accession>A0ACD4RG52</accession>
<gene>
    <name evidence="1" type="ORF">QLQ22_09275</name>
</gene>
<dbReference type="Proteomes" id="UP001226091">
    <property type="component" value="Chromosome"/>
</dbReference>